<evidence type="ECO:0000256" key="1">
    <source>
        <dbReference type="ARBA" id="ARBA00022555"/>
    </source>
</evidence>
<evidence type="ECO:0000256" key="3">
    <source>
        <dbReference type="ARBA" id="ARBA00022884"/>
    </source>
</evidence>
<keyword evidence="2 5" id="KW-0699">rRNA-binding</keyword>
<dbReference type="GO" id="GO:1990112">
    <property type="term" value="C:RQC complex"/>
    <property type="evidence" value="ECO:0007669"/>
    <property type="project" value="TreeGrafter"/>
</dbReference>
<evidence type="ECO:0000256" key="5">
    <source>
        <dbReference type="HAMAP-Rule" id="MF_00844"/>
    </source>
</evidence>
<dbReference type="PANTHER" id="PTHR15239">
    <property type="entry name" value="NUCLEAR EXPORT MEDIATOR FACTOR NEMF"/>
    <property type="match status" value="1"/>
</dbReference>
<dbReference type="GO" id="GO:0019843">
    <property type="term" value="F:rRNA binding"/>
    <property type="evidence" value="ECO:0007669"/>
    <property type="project" value="UniProtKB-UniRule"/>
</dbReference>
<organism evidence="7 8">
    <name type="scientific">Haliovirga abyssi</name>
    <dbReference type="NCBI Taxonomy" id="2996794"/>
    <lineage>
        <taxon>Bacteria</taxon>
        <taxon>Fusobacteriati</taxon>
        <taxon>Fusobacteriota</taxon>
        <taxon>Fusobacteriia</taxon>
        <taxon>Fusobacteriales</taxon>
        <taxon>Haliovirgaceae</taxon>
        <taxon>Haliovirga</taxon>
    </lineage>
</organism>
<evidence type="ECO:0000313" key="8">
    <source>
        <dbReference type="Proteomes" id="UP001321582"/>
    </source>
</evidence>
<dbReference type="EMBL" id="AP027059">
    <property type="protein sequence ID" value="BDU50243.1"/>
    <property type="molecule type" value="Genomic_DNA"/>
</dbReference>
<keyword evidence="8" id="KW-1185">Reference proteome</keyword>
<dbReference type="Pfam" id="PF05833">
    <property type="entry name" value="NFACT_N"/>
    <property type="match status" value="1"/>
</dbReference>
<evidence type="ECO:0000313" key="7">
    <source>
        <dbReference type="EMBL" id="BDU50243.1"/>
    </source>
</evidence>
<dbReference type="RefSeq" id="WP_307905175.1">
    <property type="nucleotide sequence ID" value="NZ_AP027059.1"/>
</dbReference>
<dbReference type="HAMAP" id="MF_00844_B">
    <property type="entry name" value="RqcH_B"/>
    <property type="match status" value="1"/>
</dbReference>
<evidence type="ECO:0000256" key="2">
    <source>
        <dbReference type="ARBA" id="ARBA00022730"/>
    </source>
</evidence>
<comment type="subunit">
    <text evidence="5">Associates with stalled 50S ribosomal subunits. Binds to RqcP.</text>
</comment>
<comment type="function">
    <text evidence="5">Key component of the ribosome quality control system (RQC), a ribosome-associated complex that mediates the extraction of incompletely synthesized nascent chains from stalled ribosomes and their subsequent degradation. RqcH recruits Ala-charged tRNA, and with RqcP directs the elongation of stalled nascent chains on 50S ribosomal subunits, leading to non-templated C-terminal alanine extensions (Ala tail). The Ala tail promotes nascent chain degradation. May add between 1 and at least 8 Ala residues. Binds to stalled 50S ribosomal subunits.</text>
</comment>
<dbReference type="GO" id="GO:0072344">
    <property type="term" value="P:rescue of stalled ribosome"/>
    <property type="evidence" value="ECO:0007669"/>
    <property type="project" value="UniProtKB-UniRule"/>
</dbReference>
<reference evidence="7 8" key="1">
    <citation type="submission" date="2022-11" db="EMBL/GenBank/DDBJ databases">
        <title>Haliovirga abyssi gen. nov., sp. nov., a mesophilic fermentative bacterium isolated from the Iheya North hydrothermal field and the proposal of Haliovirgaceae fam. nov.</title>
        <authorList>
            <person name="Miyazaki U."/>
            <person name="Tame A."/>
            <person name="Miyazaki J."/>
            <person name="Takai K."/>
            <person name="Sawayama S."/>
            <person name="Kitajima M."/>
            <person name="Okamoto A."/>
            <person name="Nakagawa S."/>
        </authorList>
    </citation>
    <scope>NUCLEOTIDE SEQUENCE [LARGE SCALE GENOMIC DNA]</scope>
    <source>
        <strain evidence="7 8">IC12</strain>
    </source>
</reference>
<evidence type="ECO:0000259" key="6">
    <source>
        <dbReference type="Pfam" id="PF05670"/>
    </source>
</evidence>
<comment type="similarity">
    <text evidence="5">Belongs to the NEMF family.</text>
</comment>
<keyword evidence="3 5" id="KW-0694">RNA-binding</keyword>
<dbReference type="Pfam" id="PF05670">
    <property type="entry name" value="NFACT-R_1"/>
    <property type="match status" value="1"/>
</dbReference>
<dbReference type="Gene3D" id="2.30.310.10">
    <property type="entry name" value="ibrinogen binding protein from staphylococcus aureus domain"/>
    <property type="match status" value="1"/>
</dbReference>
<keyword evidence="4 5" id="KW-0648">Protein biosynthesis</keyword>
<dbReference type="KEGG" id="haby:HLVA_08120"/>
<dbReference type="InterPro" id="IPR043682">
    <property type="entry name" value="RqcH_bacterial"/>
</dbReference>
<dbReference type="GO" id="GO:0000049">
    <property type="term" value="F:tRNA binding"/>
    <property type="evidence" value="ECO:0007669"/>
    <property type="project" value="UniProtKB-UniRule"/>
</dbReference>
<feature type="domain" description="NFACT RNA-binding" evidence="6">
    <location>
        <begin position="437"/>
        <end position="527"/>
    </location>
</feature>
<dbReference type="Proteomes" id="UP001321582">
    <property type="component" value="Chromosome"/>
</dbReference>
<accession>A0AAU9DDJ9</accession>
<sequence>MLYIDGFALERIKDELKQNLKNKRISKLYQTDKFSLSIYFGKQKLVLSANPNMPIAYLSTKKEENPNSQPLFGLTLRKFLLNSNLDDILQFNYDRILIFKFSKINELGNTINSNLILELMGKHSNIILTNEDYLITDVLKRFSIEENRLRTLIPGVKYEFPIIKNKISPKSVDDNLLKSLNTEKEIINKIDGIGKFSAKNILLLKENYDEFLNKKTHPNILYANSNAKYGFIFDYLLNDFDIENLEKKYFDTISEMVEEYIFNTINSNQFNNLYKTIEKKVDSAIVKNSKILKSIDSVIKKNVDYDKFKEIGDILAANLHSIRLGMKSVELFDFYNNLDINIELKSNVSPQENLKRYYNKFSKLKRGYNYNIERKKVIENEIDYLLSVLNSIENAKDIADLKFIQEELIENNYIKKSVNKKRKKIKKLPIENAVLKFSIDDNYEILVGKNNKANDYLTFKIASKNDIWLHAKNIPGSHVIIKSKNFELSEDIILKAASLAAYYSRGKENSKVNVDYTYRKYVKKPNGSKPGFVIYTNEHSVNISPSNTI</sequence>
<protein>
    <recommendedName>
        <fullName evidence="5">Rqc2 homolog RqcH</fullName>
        <shortName evidence="5">RqcH</shortName>
    </recommendedName>
</protein>
<dbReference type="AlphaFoldDB" id="A0AAU9DDJ9"/>
<dbReference type="InterPro" id="IPR008532">
    <property type="entry name" value="NFACT_RNA-bd"/>
</dbReference>
<dbReference type="GO" id="GO:0043023">
    <property type="term" value="F:ribosomal large subunit binding"/>
    <property type="evidence" value="ECO:0007669"/>
    <property type="project" value="UniProtKB-UniRule"/>
</dbReference>
<dbReference type="InterPro" id="IPR051608">
    <property type="entry name" value="RQC_Subunit_NEMF"/>
</dbReference>
<proteinExistence type="inferred from homology"/>
<name>A0AAU9DDJ9_9FUSO</name>
<dbReference type="PANTHER" id="PTHR15239:SF6">
    <property type="entry name" value="RIBOSOME QUALITY CONTROL COMPLEX SUBUNIT NEMF"/>
    <property type="match status" value="1"/>
</dbReference>
<evidence type="ECO:0000256" key="4">
    <source>
        <dbReference type="ARBA" id="ARBA00022917"/>
    </source>
</evidence>
<keyword evidence="1 5" id="KW-0820">tRNA-binding</keyword>
<gene>
    <name evidence="5" type="primary">rqcH</name>
    <name evidence="7" type="ORF">HLVA_08120</name>
</gene>